<sequence>MQETSEAPLIMTLELAPEEQAWAQTQRDLYFPRERNIVPAHVTLFHALPAEYLTQVLTLMRQPRPAPLVQIGAPYLLGKGVAYRLSIPEGAAIRASFCALIPKDRMTRQDQAPWRPHLTVQNKVSPEQARDLHHRLLAEPMREAHPAAALTLWRYLRGPWEQIERAAFTPGRDHSA</sequence>
<dbReference type="Proteomes" id="UP000637769">
    <property type="component" value="Unassembled WGS sequence"/>
</dbReference>
<evidence type="ECO:0008006" key="3">
    <source>
        <dbReference type="Google" id="ProtNLM"/>
    </source>
</evidence>
<gene>
    <name evidence="1" type="ORF">GCM10007207_25280</name>
</gene>
<reference evidence="2" key="1">
    <citation type="journal article" date="2019" name="Int. J. Syst. Evol. Microbiol.">
        <title>The Global Catalogue of Microorganisms (GCM) 10K type strain sequencing project: providing services to taxonomists for standard genome sequencing and annotation.</title>
        <authorList>
            <consortium name="The Broad Institute Genomics Platform"/>
            <consortium name="The Broad Institute Genome Sequencing Center for Infectious Disease"/>
            <person name="Wu L."/>
            <person name="Ma J."/>
        </authorList>
    </citation>
    <scope>NUCLEOTIDE SEQUENCE [LARGE SCALE GENOMIC DNA]</scope>
    <source>
        <strain evidence="2">CCM 7132</strain>
    </source>
</reference>
<comment type="caution">
    <text evidence="1">The sequence shown here is derived from an EMBL/GenBank/DDBJ whole genome shotgun (WGS) entry which is preliminary data.</text>
</comment>
<evidence type="ECO:0000313" key="2">
    <source>
        <dbReference type="Proteomes" id="UP000637769"/>
    </source>
</evidence>
<accession>A0ABQ1MCV5</accession>
<keyword evidence="2" id="KW-1185">Reference proteome</keyword>
<proteinExistence type="predicted"/>
<dbReference type="RefSeq" id="WP_188427182.1">
    <property type="nucleotide sequence ID" value="NZ_BMCH01000007.1"/>
</dbReference>
<dbReference type="EMBL" id="BMCH01000007">
    <property type="protein sequence ID" value="GGC38726.1"/>
    <property type="molecule type" value="Genomic_DNA"/>
</dbReference>
<evidence type="ECO:0000313" key="1">
    <source>
        <dbReference type="EMBL" id="GGC38726.1"/>
    </source>
</evidence>
<name>A0ABQ1MCV5_9PROT</name>
<protein>
    <recommendedName>
        <fullName evidence="3">2'-5' RNA ligase superfamily protein</fullName>
    </recommendedName>
</protein>
<organism evidence="1 2">
    <name type="scientific">Asaia siamensis</name>
    <dbReference type="NCBI Taxonomy" id="110479"/>
    <lineage>
        <taxon>Bacteria</taxon>
        <taxon>Pseudomonadati</taxon>
        <taxon>Pseudomonadota</taxon>
        <taxon>Alphaproteobacteria</taxon>
        <taxon>Acetobacterales</taxon>
        <taxon>Acetobacteraceae</taxon>
        <taxon>Asaia</taxon>
    </lineage>
</organism>
<dbReference type="Pfam" id="PF13563">
    <property type="entry name" value="2_5_RNA_ligase2"/>
    <property type="match status" value="1"/>
</dbReference>